<dbReference type="AlphaFoldDB" id="A0A402A0F0"/>
<proteinExistence type="predicted"/>
<keyword evidence="2" id="KW-1185">Reference proteome</keyword>
<dbReference type="RefSeq" id="WP_126580096.1">
    <property type="nucleotide sequence ID" value="NZ_BIFR01000001.1"/>
</dbReference>
<reference evidence="2" key="1">
    <citation type="submission" date="2018-12" db="EMBL/GenBank/DDBJ databases">
        <title>Tengunoibacter tsumagoiensis gen. nov., sp. nov., Dictyobacter kobayashii sp. nov., D. alpinus sp. nov., and D. joshuensis sp. nov. and description of Dictyobacteraceae fam. nov. within the order Ktedonobacterales isolated from Tengu-no-mugimeshi.</title>
        <authorList>
            <person name="Wang C.M."/>
            <person name="Zheng Y."/>
            <person name="Sakai Y."/>
            <person name="Toyoda A."/>
            <person name="Minakuchi Y."/>
            <person name="Abe K."/>
            <person name="Yokota A."/>
            <person name="Yabe S."/>
        </authorList>
    </citation>
    <scope>NUCLEOTIDE SEQUENCE [LARGE SCALE GENOMIC DNA]</scope>
    <source>
        <strain evidence="2">Uno3</strain>
    </source>
</reference>
<accession>A0A402A0F0</accession>
<comment type="caution">
    <text evidence="1">The sequence shown here is derived from an EMBL/GenBank/DDBJ whole genome shotgun (WGS) entry which is preliminary data.</text>
</comment>
<dbReference type="OrthoDB" id="150308at2"/>
<gene>
    <name evidence="1" type="ORF">KTT_23400</name>
</gene>
<name>A0A402A0F0_9CHLR</name>
<evidence type="ECO:0000313" key="2">
    <source>
        <dbReference type="Proteomes" id="UP000287352"/>
    </source>
</evidence>
<dbReference type="EMBL" id="BIFR01000001">
    <property type="protein sequence ID" value="GCE12481.1"/>
    <property type="molecule type" value="Genomic_DNA"/>
</dbReference>
<sequence>MTGSLSIGAQQPIVDHDGYIFLQQKGSLLCFDEQGRKAFEVPVPEVAGLCSVSIIAHSVLAYAHQNELFLGCA</sequence>
<organism evidence="1 2">
    <name type="scientific">Tengunoibacter tsumagoiensis</name>
    <dbReference type="NCBI Taxonomy" id="2014871"/>
    <lineage>
        <taxon>Bacteria</taxon>
        <taxon>Bacillati</taxon>
        <taxon>Chloroflexota</taxon>
        <taxon>Ktedonobacteria</taxon>
        <taxon>Ktedonobacterales</taxon>
        <taxon>Dictyobacteraceae</taxon>
        <taxon>Tengunoibacter</taxon>
    </lineage>
</organism>
<dbReference type="Proteomes" id="UP000287352">
    <property type="component" value="Unassembled WGS sequence"/>
</dbReference>
<protein>
    <submittedName>
        <fullName evidence="1">Uncharacterized protein</fullName>
    </submittedName>
</protein>
<evidence type="ECO:0000313" key="1">
    <source>
        <dbReference type="EMBL" id="GCE12481.1"/>
    </source>
</evidence>